<dbReference type="Proteomes" id="UP001462640">
    <property type="component" value="Unassembled WGS sequence"/>
</dbReference>
<organism evidence="3 4">
    <name type="scientific">Roseateles flavus</name>
    <dbReference type="NCBI Taxonomy" id="3149041"/>
    <lineage>
        <taxon>Bacteria</taxon>
        <taxon>Pseudomonadati</taxon>
        <taxon>Pseudomonadota</taxon>
        <taxon>Betaproteobacteria</taxon>
        <taxon>Burkholderiales</taxon>
        <taxon>Sphaerotilaceae</taxon>
        <taxon>Roseateles</taxon>
    </lineage>
</organism>
<feature type="compositionally biased region" description="Basic residues" evidence="1">
    <location>
        <begin position="138"/>
        <end position="151"/>
    </location>
</feature>
<dbReference type="InterPro" id="IPR010982">
    <property type="entry name" value="Lambda_DNA-bd_dom_sf"/>
</dbReference>
<gene>
    <name evidence="3" type="ORF">ABDJ40_23300</name>
</gene>
<evidence type="ECO:0000259" key="2">
    <source>
        <dbReference type="PROSITE" id="PS50943"/>
    </source>
</evidence>
<accession>A0ABV0GKV6</accession>
<evidence type="ECO:0000313" key="4">
    <source>
        <dbReference type="Proteomes" id="UP001462640"/>
    </source>
</evidence>
<dbReference type="InterPro" id="IPR001387">
    <property type="entry name" value="Cro/C1-type_HTH"/>
</dbReference>
<feature type="region of interest" description="Disordered" evidence="1">
    <location>
        <begin position="119"/>
        <end position="151"/>
    </location>
</feature>
<protein>
    <submittedName>
        <fullName evidence="3">Helix-turn-helix transcriptional regulator</fullName>
    </submittedName>
</protein>
<dbReference type="CDD" id="cd00093">
    <property type="entry name" value="HTH_XRE"/>
    <property type="match status" value="1"/>
</dbReference>
<dbReference type="Pfam" id="PF01381">
    <property type="entry name" value="HTH_3"/>
    <property type="match status" value="1"/>
</dbReference>
<name>A0ABV0GKV6_9BURK</name>
<comment type="caution">
    <text evidence="3">The sequence shown here is derived from an EMBL/GenBank/DDBJ whole genome shotgun (WGS) entry which is preliminary data.</text>
</comment>
<dbReference type="EMBL" id="JBDPZC010000018">
    <property type="protein sequence ID" value="MEO3715712.1"/>
    <property type="molecule type" value="Genomic_DNA"/>
</dbReference>
<feature type="domain" description="HTH cro/C1-type" evidence="2">
    <location>
        <begin position="56"/>
        <end position="110"/>
    </location>
</feature>
<evidence type="ECO:0000256" key="1">
    <source>
        <dbReference type="SAM" id="MobiDB-lite"/>
    </source>
</evidence>
<dbReference type="PROSITE" id="PS50943">
    <property type="entry name" value="HTH_CROC1"/>
    <property type="match status" value="1"/>
</dbReference>
<keyword evidence="4" id="KW-1185">Reference proteome</keyword>
<dbReference type="SUPFAM" id="SSF47413">
    <property type="entry name" value="lambda repressor-like DNA-binding domains"/>
    <property type="match status" value="1"/>
</dbReference>
<dbReference type="Gene3D" id="1.10.260.40">
    <property type="entry name" value="lambda repressor-like DNA-binding domains"/>
    <property type="match status" value="1"/>
</dbReference>
<dbReference type="SMART" id="SM00530">
    <property type="entry name" value="HTH_XRE"/>
    <property type="match status" value="1"/>
</dbReference>
<dbReference type="RefSeq" id="WP_347613330.1">
    <property type="nucleotide sequence ID" value="NZ_JBDPZC010000018.1"/>
</dbReference>
<evidence type="ECO:0000313" key="3">
    <source>
        <dbReference type="EMBL" id="MEO3715712.1"/>
    </source>
</evidence>
<sequence length="151" mass="16747">MAAAAFTFISFIRILLFKGLQTPWIQTHRLLTMPAMPKAANDRSGLPLRLVFARNIRMARIDCGLSQEALAHLAGLDRAFVGTLERGTRNISIDNIERLAVVVGIPAHELLDPQLAENRGYDPTLTRAPRTARPYPTARKKNSAPAKKAHR</sequence>
<proteinExistence type="predicted"/>
<reference evidence="3 4" key="1">
    <citation type="submission" date="2024-05" db="EMBL/GenBank/DDBJ databases">
        <title>Roseateles sp. 2.12 16S ribosomal RNA gene Genome sequencing and assembly.</title>
        <authorList>
            <person name="Woo H."/>
        </authorList>
    </citation>
    <scope>NUCLEOTIDE SEQUENCE [LARGE SCALE GENOMIC DNA]</scope>
    <source>
        <strain evidence="3 4">2.12</strain>
    </source>
</reference>